<dbReference type="RefSeq" id="WP_094094768.1">
    <property type="nucleotide sequence ID" value="NZ_BMHF01000015.1"/>
</dbReference>
<dbReference type="EMBL" id="BMHF01000015">
    <property type="protein sequence ID" value="GGA47124.1"/>
    <property type="molecule type" value="Genomic_DNA"/>
</dbReference>
<accession>A0ABQ1GNU4</accession>
<organism evidence="3 4">
    <name type="scientific">Paenibacillus physcomitrellae</name>
    <dbReference type="NCBI Taxonomy" id="1619311"/>
    <lineage>
        <taxon>Bacteria</taxon>
        <taxon>Bacillati</taxon>
        <taxon>Bacillota</taxon>
        <taxon>Bacilli</taxon>
        <taxon>Bacillales</taxon>
        <taxon>Paenibacillaceae</taxon>
        <taxon>Paenibacillus</taxon>
    </lineage>
</organism>
<dbReference type="NCBIfam" id="TIGR00350">
    <property type="entry name" value="lytR_cpsA_psr"/>
    <property type="match status" value="1"/>
</dbReference>
<evidence type="ECO:0000256" key="1">
    <source>
        <dbReference type="ARBA" id="ARBA00006068"/>
    </source>
</evidence>
<dbReference type="PANTHER" id="PTHR33392:SF6">
    <property type="entry name" value="POLYISOPRENYL-TEICHOIC ACID--PEPTIDOGLYCAN TEICHOIC ACID TRANSFERASE TAGU"/>
    <property type="match status" value="1"/>
</dbReference>
<name>A0ABQ1GNU4_9BACL</name>
<gene>
    <name evidence="3" type="primary">lytR</name>
    <name evidence="3" type="ORF">GCM10010917_35480</name>
</gene>
<evidence type="ECO:0000259" key="2">
    <source>
        <dbReference type="Pfam" id="PF03816"/>
    </source>
</evidence>
<feature type="domain" description="Cell envelope-related transcriptional attenuator" evidence="2">
    <location>
        <begin position="97"/>
        <end position="241"/>
    </location>
</feature>
<dbReference type="Pfam" id="PF03816">
    <property type="entry name" value="LytR_cpsA_psr"/>
    <property type="match status" value="1"/>
</dbReference>
<evidence type="ECO:0000313" key="3">
    <source>
        <dbReference type="EMBL" id="GGA47124.1"/>
    </source>
</evidence>
<protein>
    <submittedName>
        <fullName evidence="3">Transcriptional regulator LytR</fullName>
    </submittedName>
</protein>
<dbReference type="Proteomes" id="UP000609323">
    <property type="component" value="Unassembled WGS sequence"/>
</dbReference>
<dbReference type="InterPro" id="IPR050922">
    <property type="entry name" value="LytR/CpsA/Psr_CW_biosynth"/>
</dbReference>
<dbReference type="Gene3D" id="3.40.630.190">
    <property type="entry name" value="LCP protein"/>
    <property type="match status" value="1"/>
</dbReference>
<evidence type="ECO:0000313" key="4">
    <source>
        <dbReference type="Proteomes" id="UP000609323"/>
    </source>
</evidence>
<dbReference type="PANTHER" id="PTHR33392">
    <property type="entry name" value="POLYISOPRENYL-TEICHOIC ACID--PEPTIDOGLYCAN TEICHOIC ACID TRANSFERASE TAGU"/>
    <property type="match status" value="1"/>
</dbReference>
<proteinExistence type="inferred from homology"/>
<sequence length="339" mass="38379">MEQRRSTRRKKKKSRRFLAITLFVLIVAGGGAYAFRESLALAAFDLFLSGSVEKQLEKSYAPLESEAPTSIPVKIEKSAPFTALLLGVDQRDDEPARSDTIIYSVVRPEDSRVLLVSIPRDTYVDIIGKGTQDKINHAYAFGGEKMAKDTVQHFLGYPVQYYAAINFNGLKEVVDALDGIELPITKDIVNKQADHEKFTIKANQPIYDGVDALNYVRYREDSDFERTKRHQIFLNAFVDRVLNLNQVSKIPQLIDIMGKNFKTDMPPSMIIDLSKQMLTGSHPQMSSFTIMGEGKRIDNIFYDVVNEDDLAFAKQMIENWTDPDTTVNELLLPEARTQN</sequence>
<reference evidence="4" key="1">
    <citation type="journal article" date="2019" name="Int. J. Syst. Evol. Microbiol.">
        <title>The Global Catalogue of Microorganisms (GCM) 10K type strain sequencing project: providing services to taxonomists for standard genome sequencing and annotation.</title>
        <authorList>
            <consortium name="The Broad Institute Genomics Platform"/>
            <consortium name="The Broad Institute Genome Sequencing Center for Infectious Disease"/>
            <person name="Wu L."/>
            <person name="Ma J."/>
        </authorList>
    </citation>
    <scope>NUCLEOTIDE SEQUENCE [LARGE SCALE GENOMIC DNA]</scope>
    <source>
        <strain evidence="4">CGMCC 1.15044</strain>
    </source>
</reference>
<comment type="caution">
    <text evidence="3">The sequence shown here is derived from an EMBL/GenBank/DDBJ whole genome shotgun (WGS) entry which is preliminary data.</text>
</comment>
<keyword evidence="4" id="KW-1185">Reference proteome</keyword>
<comment type="similarity">
    <text evidence="1">Belongs to the LytR/CpsA/Psr (LCP) family.</text>
</comment>
<dbReference type="InterPro" id="IPR004474">
    <property type="entry name" value="LytR_CpsA_psr"/>
</dbReference>